<evidence type="ECO:0000313" key="2">
    <source>
        <dbReference type="EMBL" id="CAK0861380.1"/>
    </source>
</evidence>
<feature type="domain" description="Protein kinase" evidence="1">
    <location>
        <begin position="1"/>
        <end position="113"/>
    </location>
</feature>
<dbReference type="PANTHER" id="PTHR44329">
    <property type="entry name" value="SERINE/THREONINE-PROTEIN KINASE TNNI3K-RELATED"/>
    <property type="match status" value="1"/>
</dbReference>
<dbReference type="InterPro" id="IPR000719">
    <property type="entry name" value="Prot_kinase_dom"/>
</dbReference>
<dbReference type="InterPro" id="IPR001245">
    <property type="entry name" value="Ser-Thr/Tyr_kinase_cat_dom"/>
</dbReference>
<proteinExistence type="predicted"/>
<dbReference type="PROSITE" id="PS50011">
    <property type="entry name" value="PROTEIN_KINASE_DOM"/>
    <property type="match status" value="1"/>
</dbReference>
<comment type="caution">
    <text evidence="2">The sequence shown here is derived from an EMBL/GenBank/DDBJ whole genome shotgun (WGS) entry which is preliminary data.</text>
</comment>
<dbReference type="InterPro" id="IPR051681">
    <property type="entry name" value="Ser/Thr_Kinases-Pseudokinases"/>
</dbReference>
<keyword evidence="3" id="KW-1185">Reference proteome</keyword>
<protein>
    <recommendedName>
        <fullName evidence="1">Protein kinase domain-containing protein</fullName>
    </recommendedName>
</protein>
<evidence type="ECO:0000313" key="3">
    <source>
        <dbReference type="Proteomes" id="UP001189429"/>
    </source>
</evidence>
<sequence>MSTAMTRAVGTWRWMAPEVITSNHYDEKIDSFSFGMLMYEVLARKVPYADTVPPTNTDPRMGLTIVKGLRPTVSLVQQGCPARTAKLMEACWAQGSKDRPDFTMVRQQLESQLDLVALYGQVKNDIDL</sequence>
<dbReference type="Proteomes" id="UP001189429">
    <property type="component" value="Unassembled WGS sequence"/>
</dbReference>
<evidence type="ECO:0000259" key="1">
    <source>
        <dbReference type="PROSITE" id="PS50011"/>
    </source>
</evidence>
<gene>
    <name evidence="2" type="ORF">PCOR1329_LOCUS50076</name>
</gene>
<dbReference type="SUPFAM" id="SSF56112">
    <property type="entry name" value="Protein kinase-like (PK-like)"/>
    <property type="match status" value="1"/>
</dbReference>
<dbReference type="InterPro" id="IPR011009">
    <property type="entry name" value="Kinase-like_dom_sf"/>
</dbReference>
<dbReference type="EMBL" id="CAUYUJ010016060">
    <property type="protein sequence ID" value="CAK0861380.1"/>
    <property type="molecule type" value="Genomic_DNA"/>
</dbReference>
<organism evidence="2 3">
    <name type="scientific">Prorocentrum cordatum</name>
    <dbReference type="NCBI Taxonomy" id="2364126"/>
    <lineage>
        <taxon>Eukaryota</taxon>
        <taxon>Sar</taxon>
        <taxon>Alveolata</taxon>
        <taxon>Dinophyceae</taxon>
        <taxon>Prorocentrales</taxon>
        <taxon>Prorocentraceae</taxon>
        <taxon>Prorocentrum</taxon>
    </lineage>
</organism>
<accession>A0ABN9UQ89</accession>
<reference evidence="2" key="1">
    <citation type="submission" date="2023-10" db="EMBL/GenBank/DDBJ databases">
        <authorList>
            <person name="Chen Y."/>
            <person name="Shah S."/>
            <person name="Dougan E. K."/>
            <person name="Thang M."/>
            <person name="Chan C."/>
        </authorList>
    </citation>
    <scope>NUCLEOTIDE SEQUENCE [LARGE SCALE GENOMIC DNA]</scope>
</reference>
<name>A0ABN9UQ89_9DINO</name>
<dbReference type="Pfam" id="PF07714">
    <property type="entry name" value="PK_Tyr_Ser-Thr"/>
    <property type="match status" value="1"/>
</dbReference>
<dbReference type="Gene3D" id="1.10.510.10">
    <property type="entry name" value="Transferase(Phosphotransferase) domain 1"/>
    <property type="match status" value="1"/>
</dbReference>
<dbReference type="PANTHER" id="PTHR44329:SF261">
    <property type="entry name" value="ZINC FINGER CONTAINING PROTEIN KINASE-RELATED"/>
    <property type="match status" value="1"/>
</dbReference>